<dbReference type="RefSeq" id="XP_018064390.1">
    <property type="nucleotide sequence ID" value="XM_018220586.1"/>
</dbReference>
<dbReference type="KEGG" id="psco:LY89DRAFT_740439"/>
<dbReference type="GeneID" id="28830312"/>
<evidence type="ECO:0000313" key="2">
    <source>
        <dbReference type="Proteomes" id="UP000070700"/>
    </source>
</evidence>
<dbReference type="EMBL" id="KQ947430">
    <property type="protein sequence ID" value="KUJ10035.1"/>
    <property type="molecule type" value="Genomic_DNA"/>
</dbReference>
<reference evidence="1 2" key="1">
    <citation type="submission" date="2015-10" db="EMBL/GenBank/DDBJ databases">
        <title>Full genome of DAOMC 229536 Phialocephala scopiformis, a fungal endophyte of spruce producing the potent anti-insectan compound rugulosin.</title>
        <authorList>
            <consortium name="DOE Joint Genome Institute"/>
            <person name="Walker A.K."/>
            <person name="Frasz S.L."/>
            <person name="Seifert K.A."/>
            <person name="Miller J.D."/>
            <person name="Mondo S.J."/>
            <person name="Labutti K."/>
            <person name="Lipzen A."/>
            <person name="Dockter R."/>
            <person name="Kennedy M."/>
            <person name="Grigoriev I.V."/>
            <person name="Spatafora J.W."/>
        </authorList>
    </citation>
    <scope>NUCLEOTIDE SEQUENCE [LARGE SCALE GENOMIC DNA]</scope>
    <source>
        <strain evidence="1 2">CBS 120377</strain>
    </source>
</reference>
<sequence length="280" mass="32243">MSSLTECYKNTEPHCDMWSQLLKYAQSFERYAPFKQDMAKVNSNSTSNFKKFSHKKTSHLTNHQLRSANPFIDGQNSHSVENGLLEASQAAAAQDFVNFKLHRATVLHYLEPQYLDMMMQRSVFNRYLGDLSDSGAFFCIGHNDPCGSDDLPLAMVYLENYSRAFQRHLDIYTRTRMIRQRRTFESLYSSMPREEAMNIVYDMVEHGSLVDFGVFWSLFRSVCDDMDTQFFEIVSAREGLFLGDVGKYKACSLDAELGSSQKPMRWLDEMLTSDSDADSD</sequence>
<keyword evidence="2" id="KW-1185">Reference proteome</keyword>
<dbReference type="Proteomes" id="UP000070700">
    <property type="component" value="Unassembled WGS sequence"/>
</dbReference>
<organism evidence="1 2">
    <name type="scientific">Mollisia scopiformis</name>
    <name type="common">Conifer needle endophyte fungus</name>
    <name type="synonym">Phialocephala scopiformis</name>
    <dbReference type="NCBI Taxonomy" id="149040"/>
    <lineage>
        <taxon>Eukaryota</taxon>
        <taxon>Fungi</taxon>
        <taxon>Dikarya</taxon>
        <taxon>Ascomycota</taxon>
        <taxon>Pezizomycotina</taxon>
        <taxon>Leotiomycetes</taxon>
        <taxon>Helotiales</taxon>
        <taxon>Mollisiaceae</taxon>
        <taxon>Mollisia</taxon>
    </lineage>
</organism>
<name>A0A132BC95_MOLSC</name>
<gene>
    <name evidence="1" type="ORF">LY89DRAFT_740439</name>
</gene>
<evidence type="ECO:0000313" key="1">
    <source>
        <dbReference type="EMBL" id="KUJ10035.1"/>
    </source>
</evidence>
<dbReference type="AlphaFoldDB" id="A0A132BC95"/>
<accession>A0A132BC95</accession>
<protein>
    <submittedName>
        <fullName evidence="1">Uncharacterized protein</fullName>
    </submittedName>
</protein>
<dbReference type="OrthoDB" id="62952at2759"/>
<proteinExistence type="predicted"/>
<dbReference type="InParanoid" id="A0A132BC95"/>